<dbReference type="PANTHER" id="PTHR31005:SF8">
    <property type="entry name" value="DUF4139 DOMAIN-CONTAINING PROTEIN"/>
    <property type="match status" value="1"/>
</dbReference>
<dbReference type="Pfam" id="PF13600">
    <property type="entry name" value="DUF4140"/>
    <property type="match status" value="1"/>
</dbReference>
<dbReference type="Proteomes" id="UP001432027">
    <property type="component" value="Unassembled WGS sequence"/>
</dbReference>
<dbReference type="Pfam" id="PF13598">
    <property type="entry name" value="DUF4139"/>
    <property type="match status" value="1"/>
</dbReference>
<comment type="caution">
    <text evidence="3">The sequence shown here is derived from an EMBL/GenBank/DDBJ whole genome shotgun (WGS) entry which is preliminary data.</text>
</comment>
<evidence type="ECO:0000313" key="3">
    <source>
        <dbReference type="EMBL" id="GMS96573.1"/>
    </source>
</evidence>
<dbReference type="NCBIfam" id="TIGR02231">
    <property type="entry name" value="mucoidy inhibitor MuiA family protein"/>
    <property type="match status" value="1"/>
</dbReference>
<protein>
    <recommendedName>
        <fullName evidence="5">DUF4139 domain-containing protein</fullName>
    </recommendedName>
</protein>
<reference evidence="3" key="1">
    <citation type="submission" date="2023-10" db="EMBL/GenBank/DDBJ databases">
        <title>Genome assembly of Pristionchus species.</title>
        <authorList>
            <person name="Yoshida K."/>
            <person name="Sommer R.J."/>
        </authorList>
    </citation>
    <scope>NUCLEOTIDE SEQUENCE</scope>
    <source>
        <strain evidence="3">RS0144</strain>
    </source>
</reference>
<feature type="domain" description="DUF4140" evidence="2">
    <location>
        <begin position="7"/>
        <end position="76"/>
    </location>
</feature>
<evidence type="ECO:0000259" key="1">
    <source>
        <dbReference type="Pfam" id="PF13598"/>
    </source>
</evidence>
<feature type="domain" description="DUF4139" evidence="1">
    <location>
        <begin position="175"/>
        <end position="508"/>
    </location>
</feature>
<dbReference type="InterPro" id="IPR011935">
    <property type="entry name" value="CHP02231"/>
</dbReference>
<keyword evidence="4" id="KW-1185">Reference proteome</keyword>
<evidence type="ECO:0000259" key="2">
    <source>
        <dbReference type="Pfam" id="PF13600"/>
    </source>
</evidence>
<accession>A0AAV5TRB3</accession>
<gene>
    <name evidence="3" type="ORF">PENTCL1PPCAC_18748</name>
</gene>
<dbReference type="InterPro" id="IPR025554">
    <property type="entry name" value="DUF4140"/>
</dbReference>
<dbReference type="InterPro" id="IPR037291">
    <property type="entry name" value="DUF4139"/>
</dbReference>
<evidence type="ECO:0000313" key="4">
    <source>
        <dbReference type="Proteomes" id="UP001432027"/>
    </source>
</evidence>
<evidence type="ECO:0008006" key="5">
    <source>
        <dbReference type="Google" id="ProtNLM"/>
    </source>
</evidence>
<name>A0AAV5TRB3_9BILA</name>
<dbReference type="EMBL" id="BTSX01000004">
    <property type="protein sequence ID" value="GMS96573.1"/>
    <property type="molecule type" value="Genomic_DNA"/>
</dbReference>
<dbReference type="PANTHER" id="PTHR31005">
    <property type="entry name" value="DUF4139 DOMAIN-CONTAINING PROTEIN"/>
    <property type="match status" value="1"/>
</dbReference>
<organism evidence="3 4">
    <name type="scientific">Pristionchus entomophagus</name>
    <dbReference type="NCBI Taxonomy" id="358040"/>
    <lineage>
        <taxon>Eukaryota</taxon>
        <taxon>Metazoa</taxon>
        <taxon>Ecdysozoa</taxon>
        <taxon>Nematoda</taxon>
        <taxon>Chromadorea</taxon>
        <taxon>Rhabditida</taxon>
        <taxon>Rhabditina</taxon>
        <taxon>Diplogasteromorpha</taxon>
        <taxon>Diplogasteroidea</taxon>
        <taxon>Neodiplogasteridae</taxon>
        <taxon>Pristionchus</taxon>
    </lineage>
</organism>
<dbReference type="AlphaFoldDB" id="A0AAV5TRB3"/>
<feature type="non-terminal residue" evidence="3">
    <location>
        <position position="1"/>
    </location>
</feature>
<proteinExistence type="predicted"/>
<sequence length="521" mass="57434">LLIDFPSASLARSSVRVTGRGAAVIEEVQVADRRVTEGTGDSERAKELRAEKDDLNEKKRVLDSKKASLVKRIEALDNMIGQVGASIAAPKVAKFSADQETLESVTTFFDFLDKQVTELREKMFSNERISKKTQEEIDVKTHELRQIEQRDFIKVISILLDSTEGGPSIIDHFSQVWGANWHPFYDVRVDTKDGKTGMQLSYYGNVSQSTGEDWEGAHLTLSTARPSLGGTIPDLGTLDVSFVRPPSPVSPDSFEPEEEDTEARGIEKRSVTIWADTAAMKCAPKMMNKVAAVSSHTLSTEFGIARPCSIPSDGANHKVTIGIVELEPKLVDESVPTKNSSAFLTASALNSSSLPLLTGKASIYLDGAFVAKTQIKAVSPGERFTSSLGVDPAVKIEFKPAHKHHEQTGLINKWSSTVTEQKIIVKNTGGDAVLLTIREQIPRSTDEKIKVKMISPEAIEKVTEEMNGENHKPKEGVRLMTSNNLEWTVKLSFGENQTLIVKYAIEHPFHEKIEFAEKMDK</sequence>